<dbReference type="GO" id="GO:0050808">
    <property type="term" value="P:synapse organization"/>
    <property type="evidence" value="ECO:0007669"/>
    <property type="project" value="Ensembl"/>
</dbReference>
<evidence type="ECO:0000256" key="5">
    <source>
        <dbReference type="ARBA" id="ARBA00022737"/>
    </source>
</evidence>
<feature type="region of interest" description="Disordered" evidence="10">
    <location>
        <begin position="1841"/>
        <end position="1860"/>
    </location>
</feature>
<dbReference type="InterPro" id="IPR015943">
    <property type="entry name" value="WD40/YVTN_repeat-like_dom_sf"/>
</dbReference>
<dbReference type="GO" id="GO:0098978">
    <property type="term" value="C:glutamatergic synapse"/>
    <property type="evidence" value="ECO:0007669"/>
    <property type="project" value="Ensembl"/>
</dbReference>
<dbReference type="Pfam" id="PF06469">
    <property type="entry name" value="DUF1088"/>
    <property type="match status" value="1"/>
</dbReference>
<dbReference type="FunFam" id="2.130.10.10:FF:000036">
    <property type="entry name" value="Neurobeachin isoform A"/>
    <property type="match status" value="1"/>
</dbReference>
<feature type="region of interest" description="Disordered" evidence="10">
    <location>
        <begin position="1650"/>
        <end position="1675"/>
    </location>
</feature>
<evidence type="ECO:0000256" key="2">
    <source>
        <dbReference type="ARBA" id="ARBA00008498"/>
    </source>
</evidence>
<dbReference type="Pfam" id="PF20426">
    <property type="entry name" value="NBCH_WD40"/>
    <property type="match status" value="1"/>
</dbReference>
<feature type="compositionally biased region" description="Low complexity" evidence="10">
    <location>
        <begin position="1845"/>
        <end position="1855"/>
    </location>
</feature>
<dbReference type="RefSeq" id="XP_044105514.1">
    <property type="nucleotide sequence ID" value="XM_044249579.1"/>
</dbReference>
<dbReference type="SUPFAM" id="SSF50729">
    <property type="entry name" value="PH domain-like"/>
    <property type="match status" value="1"/>
</dbReference>
<accession>A0A8C7C7W6</accession>
<dbReference type="FunFam" id="1.10.1540.10:FF:000001">
    <property type="entry name" value="neurobeachin isoform X1"/>
    <property type="match status" value="1"/>
</dbReference>
<dbReference type="SUPFAM" id="SSF50978">
    <property type="entry name" value="WD40 repeat-like"/>
    <property type="match status" value="1"/>
</dbReference>
<reference evidence="13" key="1">
    <citation type="submission" date="2025-08" db="UniProtKB">
        <authorList>
            <consortium name="Ensembl"/>
        </authorList>
    </citation>
    <scope>IDENTIFICATION</scope>
</reference>
<dbReference type="KEGG" id="nvs:122907019"/>
<protein>
    <recommendedName>
        <fullName evidence="8">Neurobeachin</fullName>
    </recommendedName>
    <alternativeName>
        <fullName evidence="9">Lysosomal-trafficking regulator 2</fullName>
    </alternativeName>
</protein>
<keyword evidence="6" id="KW-0472">Membrane</keyword>
<dbReference type="Gene3D" id="2.60.120.200">
    <property type="match status" value="1"/>
</dbReference>
<organism evidence="13 14">
    <name type="scientific">Neovison vison</name>
    <name type="common">American mink</name>
    <name type="synonym">Mustela vison</name>
    <dbReference type="NCBI Taxonomy" id="452646"/>
    <lineage>
        <taxon>Eukaryota</taxon>
        <taxon>Metazoa</taxon>
        <taxon>Chordata</taxon>
        <taxon>Craniata</taxon>
        <taxon>Vertebrata</taxon>
        <taxon>Euteleostomi</taxon>
        <taxon>Mammalia</taxon>
        <taxon>Eutheria</taxon>
        <taxon>Laurasiatheria</taxon>
        <taxon>Carnivora</taxon>
        <taxon>Caniformia</taxon>
        <taxon>Musteloidea</taxon>
        <taxon>Mustelidae</taxon>
        <taxon>Mustelinae</taxon>
        <taxon>Neogale</taxon>
    </lineage>
</organism>
<feature type="domain" description="BEACH-type PH" evidence="12">
    <location>
        <begin position="2147"/>
        <end position="2255"/>
    </location>
</feature>
<dbReference type="CDD" id="cd06071">
    <property type="entry name" value="Beach"/>
    <property type="match status" value="1"/>
</dbReference>
<dbReference type="GO" id="GO:0005886">
    <property type="term" value="C:plasma membrane"/>
    <property type="evidence" value="ECO:0007669"/>
    <property type="project" value="Ensembl"/>
</dbReference>
<evidence type="ECO:0000313" key="14">
    <source>
        <dbReference type="Proteomes" id="UP000694425"/>
    </source>
</evidence>
<dbReference type="GO" id="GO:0008104">
    <property type="term" value="P:intracellular protein localization"/>
    <property type="evidence" value="ECO:0007669"/>
    <property type="project" value="Ensembl"/>
</dbReference>
<dbReference type="InterPro" id="IPR046851">
    <property type="entry name" value="NBCH_WD40"/>
</dbReference>
<evidence type="ECO:0000256" key="3">
    <source>
        <dbReference type="ARBA" id="ARBA00022553"/>
    </source>
</evidence>
<dbReference type="InterPro" id="IPR016024">
    <property type="entry name" value="ARM-type_fold"/>
</dbReference>
<reference evidence="13" key="2">
    <citation type="submission" date="2025-09" db="UniProtKB">
        <authorList>
            <consortium name="Ensembl"/>
        </authorList>
    </citation>
    <scope>IDENTIFICATION</scope>
</reference>
<feature type="compositionally biased region" description="Basic and acidic residues" evidence="10">
    <location>
        <begin position="1263"/>
        <end position="1275"/>
    </location>
</feature>
<feature type="region of interest" description="Disordered" evidence="10">
    <location>
        <begin position="1490"/>
        <end position="1531"/>
    </location>
</feature>
<dbReference type="FunFam" id="2.60.120.200:FF:000010">
    <property type="entry name" value="neurobeachin isoform X2"/>
    <property type="match status" value="1"/>
</dbReference>
<dbReference type="InterPro" id="IPR046852">
    <property type="entry name" value="Neurobeachin_a-sol"/>
</dbReference>
<dbReference type="InterPro" id="IPR050865">
    <property type="entry name" value="BEACH_Domain"/>
</dbReference>
<dbReference type="SMART" id="SM01026">
    <property type="entry name" value="Beach"/>
    <property type="match status" value="1"/>
</dbReference>
<dbReference type="Pfam" id="PF14844">
    <property type="entry name" value="PH_BEACH"/>
    <property type="match status" value="1"/>
</dbReference>
<dbReference type="SUPFAM" id="SSF81837">
    <property type="entry name" value="BEACH domain"/>
    <property type="match status" value="1"/>
</dbReference>
<dbReference type="Gene3D" id="2.130.10.10">
    <property type="entry name" value="YVTN repeat-like/Quinoprotein amine dehydrogenase"/>
    <property type="match status" value="1"/>
</dbReference>
<dbReference type="GeneTree" id="ENSGT00940000154934"/>
<dbReference type="InterPro" id="IPR011993">
    <property type="entry name" value="PH-like_dom_sf"/>
</dbReference>
<evidence type="ECO:0000256" key="10">
    <source>
        <dbReference type="SAM" id="MobiDB-lite"/>
    </source>
</evidence>
<dbReference type="SUPFAM" id="SSF48371">
    <property type="entry name" value="ARM repeat"/>
    <property type="match status" value="1"/>
</dbReference>
<feature type="domain" description="BEACH" evidence="11">
    <location>
        <begin position="2274"/>
        <end position="2563"/>
    </location>
</feature>
<dbReference type="Ensembl" id="ENSNVIT00000032781.1">
    <property type="protein sequence ID" value="ENSNVIP00000028273.1"/>
    <property type="gene ID" value="ENSNVIG00000021664.1"/>
</dbReference>
<dbReference type="Pfam" id="PF02138">
    <property type="entry name" value="Beach"/>
    <property type="match status" value="1"/>
</dbReference>
<feature type="compositionally biased region" description="Polar residues" evidence="10">
    <location>
        <begin position="1497"/>
        <end position="1517"/>
    </location>
</feature>
<dbReference type="InterPro" id="IPR036322">
    <property type="entry name" value="WD40_repeat_dom_sf"/>
</dbReference>
<dbReference type="PANTHER" id="PTHR13743:SF62">
    <property type="entry name" value="NEUROBEACHIN"/>
    <property type="match status" value="1"/>
</dbReference>
<comment type="subunit">
    <text evidence="7">Interacts with RII subunit of PKA.</text>
</comment>
<keyword evidence="3" id="KW-0597">Phosphoprotein</keyword>
<dbReference type="InterPro" id="IPR023362">
    <property type="entry name" value="PH-BEACH_dom"/>
</dbReference>
<dbReference type="SUPFAM" id="SSF49899">
    <property type="entry name" value="Concanavalin A-like lectins/glucanases"/>
    <property type="match status" value="1"/>
</dbReference>
<dbReference type="InterPro" id="IPR013320">
    <property type="entry name" value="ConA-like_dom_sf"/>
</dbReference>
<dbReference type="CDD" id="cd01201">
    <property type="entry name" value="PH_BEACH"/>
    <property type="match status" value="1"/>
</dbReference>
<gene>
    <name evidence="13" type="primary">NBEA</name>
</gene>
<comment type="subcellular location">
    <subcellularLocation>
        <location evidence="1">Membrane</location>
        <topology evidence="1">Peripheral membrane protein</topology>
    </subcellularLocation>
</comment>
<dbReference type="CTD" id="26960"/>
<feature type="region of interest" description="Disordered" evidence="10">
    <location>
        <begin position="971"/>
        <end position="995"/>
    </location>
</feature>
<feature type="region of interest" description="Disordered" evidence="10">
    <location>
        <begin position="1706"/>
        <end position="1730"/>
    </location>
</feature>
<dbReference type="GO" id="GO:0005634">
    <property type="term" value="C:nucleus"/>
    <property type="evidence" value="ECO:0007669"/>
    <property type="project" value="Ensembl"/>
</dbReference>
<name>A0A8C7C7W6_NEOVI</name>
<comment type="similarity">
    <text evidence="2">Belongs to the WD repeat neurobeachin family.</text>
</comment>
<evidence type="ECO:0000259" key="12">
    <source>
        <dbReference type="PROSITE" id="PS51783"/>
    </source>
</evidence>
<dbReference type="InterPro" id="IPR010508">
    <property type="entry name" value="NBEA-like_DUF1088"/>
</dbReference>
<evidence type="ECO:0000256" key="1">
    <source>
        <dbReference type="ARBA" id="ARBA00004170"/>
    </source>
</evidence>
<dbReference type="GO" id="GO:0005802">
    <property type="term" value="C:trans-Golgi network"/>
    <property type="evidence" value="ECO:0007669"/>
    <property type="project" value="Ensembl"/>
</dbReference>
<dbReference type="InterPro" id="IPR000409">
    <property type="entry name" value="BEACH_dom"/>
</dbReference>
<dbReference type="GeneID" id="122907019"/>
<feature type="compositionally biased region" description="Polar residues" evidence="10">
    <location>
        <begin position="1240"/>
        <end position="1249"/>
    </location>
</feature>
<dbReference type="Proteomes" id="UP000694425">
    <property type="component" value="Unplaced"/>
</dbReference>
<dbReference type="Pfam" id="PF20425">
    <property type="entry name" value="Neurobeachin"/>
    <property type="match status" value="1"/>
</dbReference>
<evidence type="ECO:0000256" key="9">
    <source>
        <dbReference type="ARBA" id="ARBA00080802"/>
    </source>
</evidence>
<dbReference type="InterPro" id="IPR031570">
    <property type="entry name" value="NBEA/BDCP_DUF4704"/>
</dbReference>
<dbReference type="PROSITE" id="PS51783">
    <property type="entry name" value="PH_BEACH"/>
    <property type="match status" value="1"/>
</dbReference>
<keyword evidence="14" id="KW-1185">Reference proteome</keyword>
<dbReference type="Pfam" id="PF13385">
    <property type="entry name" value="Laminin_G_3"/>
    <property type="match status" value="1"/>
</dbReference>
<sequence>MASEKPGPGPGLEPQPVGLIAVGAGGGGGGGSGGGGSGGSGMGELRGASGSGSVVLPAGMINPSVPIRNIRMKFAVLIGLIQVGEVSNRDIVETVLNLLVGGEFDLEMNFIIQDAESITCMTELLEHCDVTCQAEIWSMFTAILRKSVRNLQTSTEVGLIEQVLLKMSAVDDMIADLLVDMLGVLASYSITVKELKLLFSMLRGESGIWPRHAVKLLSVLNQMPQRHGPDTFFNFPGCSAAAIALPPIAKWPYQNGFTLNTWFRMDPLNNINVDKDKPYLYCFRTSKGVGYSAHFVGNCLIVTSLKSKGKGFQHCVKYDFQPRKWYMISIVHIYNRWRNSEIRCYVNGQLVSYGDMAWHVNTNDSYDKCFLGSSETADANRVFCGQLGAVYVFSEALNPAQIFAIHQLGPGYKSTFKFKSESDIHLAEHHKQVLYDGKLASSIAFTYNAKATDAQLCLESSPKENASIFVHSPHALMLQDVKAIVTHSIHSAIHSIGGIQVLFPLFAQLDNRQLNDSQVETTVCATLLAFLVELLKSSVAMQEQMLGGKGFLVIGYLLEKSSRVHITRAVLEQFLSFAKYLDGLSHGAPLLKQLCDHILFNPAIWIHTPAKVQLSLYTYLSAEFIGTATIYTTIRRVGTVLQLMHTLKYYYWVINPADSSGITPKGLDGPRPSQKEIISLRAFMLLFLKQLILKDRGVKEDELQSILNYLLTMHEDENIHDVLQLLVALMSEHPASMIPAFDQRNGIRVIYKLLASKSESIWVQALKVLGYFLKHLGHKRKVEIMHTHSLFTLLGERLMLHTNTVTVTTYNTLYEILTEQVCTQVVHKPHPEPDSTVKIQNPMILKVVATLLKNSTPSPELMEVRRLFLSDMIKLFSNSRENRRCLLQCSVWQDWMFSLGYINPKNSEEQKITEMVYNIFRILLYHAIKYEWGGWRVWVDTLSIAHSKVTYEAHKEYLAKMYEEYQRQEEENIKKGKKGNVSTISGLSSQTTGAKGGMEIREIEDLSQSQSPESETDYPVSTDTRDLLMSTKVPDDILGNSDRPGSGVHVEVHDLLVDIKAEKVEATEVKLDDMDLSPETLVGGENGALVEVESLLDNVYSAAVEKLQNNVHGSVGIIKKNEEKDNGPLITLADEKDELPNSSTSFLFDKIPKQEEKLLPELSSNHIIPNIQDTQVHLGVSDDLGLLAHMTGSVDLSCTSSIIEEKEFKIHTTSDGMSSISERDLASSSKGLEYAEMTATTLETESSGSKIVPNIDAGSIISDTERSDDGKESGKEIRKIQTTATTQAVQGRSITQQDRDLRVDLGFRGMPMTEEQRRQFSPGPRTTMFRIPEFKWSPMHQRLLTDLLFALETDVHVWRSHSTKSVMDFVNSNENIIFVHNTIHLISQMVDNIIIACGGILPLLSAATSPTGSKTELENIEVTQGMSAETAVTFLSRLMAMVDVLVFASSLNFSEIEAEKNMSSGGLMRQCLRLVCCVAVRNCLECRQRQRDRGSKSSHGSSKPQEAPQSVTATAASKTPLESVPGNLSPIKDPDRLLQDVDINRLRAVVFRDVDDSKQAQFLALAVVYFISVLMVSKYRDILEPQRETARTGSQQGRNIRQEINSPTSTVVVIPSIPHPSLNHGFLAKLIPEQSFAHSFYKETPATFPDTIKEKETPTPGEDIQLESSIPHTDSGIGEEQVASILNGAELETGTGPDAMSELLSTLSSEVKKSQESLTENPSELLKPAPSISSISQTKGINVKEILKSLVAAPVEIAECGPEPIPYPDPALKREAQAILPMQFHSFDRSVVVPVKKPPPGSLAVTTVGATAAGSGLPTGSTSNIFAATGATPKSMINTTGAVDSGSSSSSSSSSFVNGATSKNLPAVQTVAPMPEDSAENMSITAKLERALEKVAPLLREIFVDFAPFLSRTLLGSHGQELLIEGLVCMKSSTSVVELVMLLCSQEWQNSIQKNAGLAFIELINEGRLLCHAMKDHIVRVANEAEFILNRQRAEDVHKHAEFESQCAQYAADRREEEKMCDHLISAAKHRDHVTANQLKQKILNILTNKHGAWGAVSHSQLHDFWRLDYWEDDLRRRRRFVRNAFGSTHAEALLKAAVEYGTEEDVVKSKKAFRSQAIVNQNAETELMLEGDDDAVSLLQEKEIDNLAGPVVLSTPAQLIAPVVVAKGTLSITTTEIYFEVDEDDPAFKKIDTKVLAYTEGLHGKWMFSEIRAVFSRRYLLQNTALEVFMANRTSVMFNFPDQATVKKVVYSLPRVGVGTSYGLPQARRISLATPRQLYKSSNMTQRWQRREISNFEYLMFLNTIAGRTYNDLNQYPVFPWVLTNYESEELDLTLPGNFRDLSKPIGALNPKRAVFYAERYETWEDDQSPPYHYNTHYSTATSTLSWLVRIEPFTTFFLNANDGKFDHPDRTFSSVARSWRTSQRDTSDVKELIPEFYYLPEMFVNSNGYNLGVREDEVVVNDVGLPPWAKKPEDFVRINRMALESEFVSCQLHQWIDLIFGYKQRGPEAVRALNVFHYLTYEGSVNLDSITDPVLREAMEAQIQNFGQTPSQLLIEPHPPRSSAMHLCFLPQSPLMFKDQMQQDVIMVLKFPSNSPVTHVAANTLPHLTIPAVVTVTCSRLFAVNRWHNTVGLRGAPGYSLDQAHHLPIEMDPLIANNSGVNKRQITDLVDQSIQINAHCFVVTADNRYILICGFWDKSFRVYSTETGKLTQIVFGHWDVVTCLARSESYIGGDCYIVSGSRDATLLLWYWSGRHHIIGDNPNSSDYPAPRAVLTGHDHEVVCVSVCAELGLVISGAKEGPCLVHTITGDLLRALEGPENCLFPRLISVSSEGHCIIYYERGRFSNFSINGKLLAQMEINDSTRAILLSSDGQNLVTGGDNGVVEVWQACDFKQLYIYPGCDAGIRAMDLSHDQRTLITGMASGSIVAFNIDFNRWHYEHQNRY</sequence>
<proteinExistence type="inferred from homology"/>
<evidence type="ECO:0000256" key="6">
    <source>
        <dbReference type="ARBA" id="ARBA00023136"/>
    </source>
</evidence>
<dbReference type="SMART" id="SM00320">
    <property type="entry name" value="WD40"/>
    <property type="match status" value="5"/>
</dbReference>
<feature type="region of interest" description="Disordered" evidence="10">
    <location>
        <begin position="1240"/>
        <end position="1275"/>
    </location>
</feature>
<evidence type="ECO:0000256" key="4">
    <source>
        <dbReference type="ARBA" id="ARBA00022574"/>
    </source>
</evidence>
<dbReference type="GO" id="GO:0061484">
    <property type="term" value="P:hematopoietic stem cell homeostasis"/>
    <property type="evidence" value="ECO:0007669"/>
    <property type="project" value="Ensembl"/>
</dbReference>
<evidence type="ECO:0000256" key="7">
    <source>
        <dbReference type="ARBA" id="ARBA00065599"/>
    </source>
</evidence>
<dbReference type="Gene3D" id="1.10.1540.10">
    <property type="entry name" value="BEACH domain"/>
    <property type="match status" value="1"/>
</dbReference>
<dbReference type="GO" id="GO:0019901">
    <property type="term" value="F:protein kinase binding"/>
    <property type="evidence" value="ECO:0007669"/>
    <property type="project" value="Ensembl"/>
</dbReference>
<evidence type="ECO:0000259" key="11">
    <source>
        <dbReference type="PROSITE" id="PS50197"/>
    </source>
</evidence>
<keyword evidence="4" id="KW-0853">WD repeat</keyword>
<dbReference type="GO" id="GO:0098696">
    <property type="term" value="P:regulation of neurotransmitter receptor localization to postsynaptic specialization membrane"/>
    <property type="evidence" value="ECO:0007669"/>
    <property type="project" value="Ensembl"/>
</dbReference>
<dbReference type="GO" id="GO:0005829">
    <property type="term" value="C:cytosol"/>
    <property type="evidence" value="ECO:0007669"/>
    <property type="project" value="Ensembl"/>
</dbReference>
<dbReference type="Pfam" id="PF15787">
    <property type="entry name" value="DUF4704"/>
    <property type="match status" value="1"/>
</dbReference>
<evidence type="ECO:0000313" key="13">
    <source>
        <dbReference type="Ensembl" id="ENSNVIP00000028273.1"/>
    </source>
</evidence>
<dbReference type="InterPro" id="IPR001680">
    <property type="entry name" value="WD40_rpt"/>
</dbReference>
<dbReference type="PANTHER" id="PTHR13743">
    <property type="entry name" value="BEIGE/BEACH-RELATED"/>
    <property type="match status" value="1"/>
</dbReference>
<dbReference type="FunFam" id="2.30.29.30:FF:000059">
    <property type="entry name" value="neurobeachin isoform X1"/>
    <property type="match status" value="1"/>
</dbReference>
<dbReference type="PROSITE" id="PS50197">
    <property type="entry name" value="BEACH"/>
    <property type="match status" value="1"/>
</dbReference>
<feature type="compositionally biased region" description="Polar residues" evidence="10">
    <location>
        <begin position="980"/>
        <end position="993"/>
    </location>
</feature>
<dbReference type="InterPro" id="IPR036372">
    <property type="entry name" value="BEACH_dom_sf"/>
</dbReference>
<evidence type="ECO:0000256" key="8">
    <source>
        <dbReference type="ARBA" id="ARBA00073055"/>
    </source>
</evidence>
<keyword evidence="5" id="KW-0677">Repeat</keyword>
<dbReference type="Gene3D" id="2.30.29.30">
    <property type="entry name" value="Pleckstrin-homology domain (PH domain)/Phosphotyrosine-binding domain (PTB)"/>
    <property type="match status" value="1"/>
</dbReference>